<evidence type="ECO:0000256" key="15">
    <source>
        <dbReference type="ARBA" id="ARBA00023268"/>
    </source>
</evidence>
<dbReference type="PANTHER" id="PTHR37984:SF5">
    <property type="entry name" value="PROTEIN NYNRIN-LIKE"/>
    <property type="match status" value="1"/>
</dbReference>
<dbReference type="Pfam" id="PF00078">
    <property type="entry name" value="RVT_1"/>
    <property type="match status" value="1"/>
</dbReference>
<keyword evidence="6" id="KW-0064">Aspartyl protease</keyword>
<keyword evidence="18" id="KW-1185">Reference proteome</keyword>
<dbReference type="EMBL" id="JAMQYH010000001">
    <property type="protein sequence ID" value="KAJ1704458.1"/>
    <property type="molecule type" value="Genomic_DNA"/>
</dbReference>
<evidence type="ECO:0000256" key="2">
    <source>
        <dbReference type="ARBA" id="ARBA00022679"/>
    </source>
</evidence>
<dbReference type="Pfam" id="PF17921">
    <property type="entry name" value="Integrase_H2C2"/>
    <property type="match status" value="1"/>
</dbReference>
<evidence type="ECO:0000256" key="6">
    <source>
        <dbReference type="ARBA" id="ARBA00022750"/>
    </source>
</evidence>
<dbReference type="InterPro" id="IPR041577">
    <property type="entry name" value="RT_RNaseH_2"/>
</dbReference>
<keyword evidence="4" id="KW-0540">Nuclease</keyword>
<keyword evidence="13" id="KW-0238">DNA-binding</keyword>
<dbReference type="GO" id="GO:0006310">
    <property type="term" value="P:DNA recombination"/>
    <property type="evidence" value="ECO:0007669"/>
    <property type="project" value="UniProtKB-KW"/>
</dbReference>
<keyword evidence="5" id="KW-0479">Metal-binding</keyword>
<dbReference type="InterPro" id="IPR050951">
    <property type="entry name" value="Retrovirus_Pol_polyprotein"/>
</dbReference>
<evidence type="ECO:0000256" key="8">
    <source>
        <dbReference type="ARBA" id="ARBA00022801"/>
    </source>
</evidence>
<dbReference type="GO" id="GO:0046872">
    <property type="term" value="F:metal ion binding"/>
    <property type="evidence" value="ECO:0007669"/>
    <property type="project" value="UniProtKB-KW"/>
</dbReference>
<dbReference type="InterPro" id="IPR041588">
    <property type="entry name" value="Integrase_H2C2"/>
</dbReference>
<evidence type="ECO:0000256" key="3">
    <source>
        <dbReference type="ARBA" id="ARBA00022695"/>
    </source>
</evidence>
<dbReference type="InterPro" id="IPR016197">
    <property type="entry name" value="Chromo-like_dom_sf"/>
</dbReference>
<proteinExistence type="predicted"/>
<reference evidence="17" key="1">
    <citation type="journal article" date="2022" name="Cell">
        <title>Repeat-based holocentromeres influence genome architecture and karyotype evolution.</title>
        <authorList>
            <person name="Hofstatter P.G."/>
            <person name="Thangavel G."/>
            <person name="Lux T."/>
            <person name="Neumann P."/>
            <person name="Vondrak T."/>
            <person name="Novak P."/>
            <person name="Zhang M."/>
            <person name="Costa L."/>
            <person name="Castellani M."/>
            <person name="Scott A."/>
            <person name="Toegelov H."/>
            <person name="Fuchs J."/>
            <person name="Mata-Sucre Y."/>
            <person name="Dias Y."/>
            <person name="Vanzela A.L.L."/>
            <person name="Huettel B."/>
            <person name="Almeida C.C.S."/>
            <person name="Simkova H."/>
            <person name="Souza G."/>
            <person name="Pedrosa-Harand A."/>
            <person name="Macas J."/>
            <person name="Mayer K.F.X."/>
            <person name="Houben A."/>
            <person name="Marques A."/>
        </authorList>
    </citation>
    <scope>NUCLEOTIDE SEQUENCE</scope>
    <source>
        <strain evidence="17">RhyBre1mFocal</strain>
    </source>
</reference>
<dbReference type="Proteomes" id="UP001151287">
    <property type="component" value="Unassembled WGS sequence"/>
</dbReference>
<feature type="domain" description="Integrase catalytic" evidence="16">
    <location>
        <begin position="710"/>
        <end position="872"/>
    </location>
</feature>
<dbReference type="SUPFAM" id="SSF50630">
    <property type="entry name" value="Acid proteases"/>
    <property type="match status" value="1"/>
</dbReference>
<dbReference type="Gene3D" id="3.30.420.10">
    <property type="entry name" value="Ribonuclease H-like superfamily/Ribonuclease H"/>
    <property type="match status" value="1"/>
</dbReference>
<keyword evidence="10" id="KW-0229">DNA integration</keyword>
<evidence type="ECO:0000256" key="12">
    <source>
        <dbReference type="ARBA" id="ARBA00022932"/>
    </source>
</evidence>
<dbReference type="GO" id="GO:0006508">
    <property type="term" value="P:proteolysis"/>
    <property type="evidence" value="ECO:0007669"/>
    <property type="project" value="UniProtKB-KW"/>
</dbReference>
<evidence type="ECO:0000256" key="10">
    <source>
        <dbReference type="ARBA" id="ARBA00022908"/>
    </source>
</evidence>
<sequence length="1094" mass="124082">MRMLGYISSHQVQILVNSGSINNFISRHTAQFLKLPASPTTLFRVRVGNSAALQCNELCKEISLSIQSHSFTTDLFVLDLEGSDVVLGVQWLETLGPILTDWSKLHMEFNYKGQQIHLQGEGKPNAKAISSTGLNKLITSKGVGSSYMCFTVLTPEPDNTLSPPYTVIPSLQLLLQQFQILFQIPSSLPPSRTIDHHIPLKNGTDAINVRPYQYPQFQKNEIECLVADLLQFGAIRPSQSVFSSPVLLVKKKDGTWRFCVDYRALNAATIRDRFPIPTVDELLDELHGAFVFSKLDLHSGYHQIWVHEPDIHKTAFRTHQGHFEFVVMPFGLCNAPSTFQALMNELFVKSSKCTFAISEIAFLGHIISAVGVAADQSKLSAVSAWPPPNNQRQLRSFLGLAGYYRRFVRHYASIAASLTDLLTKDGFHWSQKEQEAFEQLKMALMTVPVLSLPYFNCPFIVETDASEVGIGAVLSQDKHPIAFYSKKLSPLMQGKSTYIREMFVIQSAVMKWRQYLLGRHFIIRTDHRSLHHMLQQTVQTPEQQQFCSKLVGYDFSIEYKLGASNAAADALSRVREGAPRPVFMSLSRPLCSTLDSLQIELFSDKHTKHIIDGILTTPSSWADWTFSGGLLRYKGRLYLPYSSPLIPTLLSDYHSSLLGGHSGVQRTFQRLTTHFMWNGMHKYVETFVQACDVCQKCKPTNHSPYGLLQPIAIPDELWADLSMDFVTHLPPSGGYITILVVVDRFSKGIHLAPLPPHYTATRVAQIFWEIVGKLHGMPKSIISNRDPIFQNTFWKKLFRLQGTKLRFSSAYHPESDGQTERMNRCVEQFLRSFVHDQPSKWARILSWAEFHHNTTFTATTGMTPFEATYGRKSPSLLAYCTGTSTIPAVDHDLTSRDAIISQLKTNLAKAQEAMKISADKHRTKYEFHQGQLVLLKLQPFRQVSLRRHSSHKLSLRYYGPYKVPDRIGPVAYRLELPSTSRIHPVFHCSLLKPYKEEATTTIHPLPESIVEHQPVHFPVAVFQKRTVLRNTKEVNQVLVQWSDLSLEEASWKDEDSLDLSRLEDKSPQQEGRNVTPLIYHVHPQDTQRARQCNK</sequence>
<evidence type="ECO:0000256" key="7">
    <source>
        <dbReference type="ARBA" id="ARBA00022759"/>
    </source>
</evidence>
<dbReference type="CDD" id="cd09274">
    <property type="entry name" value="RNase_HI_RT_Ty3"/>
    <property type="match status" value="1"/>
</dbReference>
<evidence type="ECO:0000256" key="5">
    <source>
        <dbReference type="ARBA" id="ARBA00022723"/>
    </source>
</evidence>
<dbReference type="PANTHER" id="PTHR37984">
    <property type="entry name" value="PROTEIN CBG26694"/>
    <property type="match status" value="1"/>
</dbReference>
<dbReference type="InterPro" id="IPR012337">
    <property type="entry name" value="RNaseH-like_sf"/>
</dbReference>
<keyword evidence="9" id="KW-0460">Magnesium</keyword>
<keyword evidence="8" id="KW-0378">Hydrolase</keyword>
<keyword evidence="14" id="KW-0233">DNA recombination</keyword>
<gene>
    <name evidence="17" type="ORF">LUZ63_004237</name>
</gene>
<dbReference type="AlphaFoldDB" id="A0A9Q0I187"/>
<dbReference type="CDD" id="cd01647">
    <property type="entry name" value="RT_LTR"/>
    <property type="match status" value="1"/>
</dbReference>
<evidence type="ECO:0000259" key="16">
    <source>
        <dbReference type="PROSITE" id="PS50994"/>
    </source>
</evidence>
<evidence type="ECO:0000256" key="9">
    <source>
        <dbReference type="ARBA" id="ARBA00022842"/>
    </source>
</evidence>
<keyword evidence="7" id="KW-0255">Endonuclease</keyword>
<dbReference type="GO" id="GO:0003964">
    <property type="term" value="F:RNA-directed DNA polymerase activity"/>
    <property type="evidence" value="ECO:0007669"/>
    <property type="project" value="UniProtKB-KW"/>
</dbReference>
<dbReference type="GO" id="GO:0004190">
    <property type="term" value="F:aspartic-type endopeptidase activity"/>
    <property type="evidence" value="ECO:0007669"/>
    <property type="project" value="UniProtKB-KW"/>
</dbReference>
<dbReference type="SUPFAM" id="SSF54160">
    <property type="entry name" value="Chromo domain-like"/>
    <property type="match status" value="1"/>
</dbReference>
<dbReference type="Gene3D" id="3.10.20.370">
    <property type="match status" value="1"/>
</dbReference>
<dbReference type="InterPro" id="IPR043128">
    <property type="entry name" value="Rev_trsase/Diguanyl_cyclase"/>
</dbReference>
<protein>
    <recommendedName>
        <fullName evidence="16">Integrase catalytic domain-containing protein</fullName>
    </recommendedName>
</protein>
<dbReference type="Pfam" id="PF08284">
    <property type="entry name" value="RVP_2"/>
    <property type="match status" value="1"/>
</dbReference>
<dbReference type="SUPFAM" id="SSF53098">
    <property type="entry name" value="Ribonuclease H-like"/>
    <property type="match status" value="1"/>
</dbReference>
<dbReference type="InterPro" id="IPR043502">
    <property type="entry name" value="DNA/RNA_pol_sf"/>
</dbReference>
<evidence type="ECO:0000256" key="1">
    <source>
        <dbReference type="ARBA" id="ARBA00022670"/>
    </source>
</evidence>
<dbReference type="FunFam" id="3.10.10.10:FF:000007">
    <property type="entry name" value="Retrovirus-related Pol polyprotein from transposon 17.6-like Protein"/>
    <property type="match status" value="1"/>
</dbReference>
<dbReference type="FunFam" id="3.30.70.270:FF:000020">
    <property type="entry name" value="Transposon Tf2-6 polyprotein-like Protein"/>
    <property type="match status" value="1"/>
</dbReference>
<evidence type="ECO:0000256" key="14">
    <source>
        <dbReference type="ARBA" id="ARBA00023172"/>
    </source>
</evidence>
<keyword evidence="11" id="KW-0695">RNA-directed DNA polymerase</keyword>
<keyword evidence="3" id="KW-0548">Nucleotidyltransferase</keyword>
<name>A0A9Q0I187_9POAL</name>
<accession>A0A9Q0I187</accession>
<dbReference type="InterPro" id="IPR000477">
    <property type="entry name" value="RT_dom"/>
</dbReference>
<dbReference type="CDD" id="cd00303">
    <property type="entry name" value="retropepsin_like"/>
    <property type="match status" value="1"/>
</dbReference>
<evidence type="ECO:0000256" key="11">
    <source>
        <dbReference type="ARBA" id="ARBA00022918"/>
    </source>
</evidence>
<comment type="caution">
    <text evidence="17">The sequence shown here is derived from an EMBL/GenBank/DDBJ whole genome shotgun (WGS) entry which is preliminary data.</text>
</comment>
<dbReference type="GO" id="GO:0003677">
    <property type="term" value="F:DNA binding"/>
    <property type="evidence" value="ECO:0007669"/>
    <property type="project" value="UniProtKB-KW"/>
</dbReference>
<dbReference type="PROSITE" id="PS50994">
    <property type="entry name" value="INTEGRASE"/>
    <property type="match status" value="1"/>
</dbReference>
<dbReference type="InterPro" id="IPR056924">
    <property type="entry name" value="SH3_Tf2-1"/>
</dbReference>
<dbReference type="GO" id="GO:0004519">
    <property type="term" value="F:endonuclease activity"/>
    <property type="evidence" value="ECO:0007669"/>
    <property type="project" value="UniProtKB-KW"/>
</dbReference>
<evidence type="ECO:0000256" key="13">
    <source>
        <dbReference type="ARBA" id="ARBA00023125"/>
    </source>
</evidence>
<dbReference type="Pfam" id="PF24626">
    <property type="entry name" value="SH3_Tf2-1"/>
    <property type="match status" value="1"/>
</dbReference>
<evidence type="ECO:0000256" key="4">
    <source>
        <dbReference type="ARBA" id="ARBA00022722"/>
    </source>
</evidence>
<dbReference type="GO" id="GO:0003887">
    <property type="term" value="F:DNA-directed DNA polymerase activity"/>
    <property type="evidence" value="ECO:0007669"/>
    <property type="project" value="UniProtKB-KW"/>
</dbReference>
<organism evidence="17 18">
    <name type="scientific">Rhynchospora breviuscula</name>
    <dbReference type="NCBI Taxonomy" id="2022672"/>
    <lineage>
        <taxon>Eukaryota</taxon>
        <taxon>Viridiplantae</taxon>
        <taxon>Streptophyta</taxon>
        <taxon>Embryophyta</taxon>
        <taxon>Tracheophyta</taxon>
        <taxon>Spermatophyta</taxon>
        <taxon>Magnoliopsida</taxon>
        <taxon>Liliopsida</taxon>
        <taxon>Poales</taxon>
        <taxon>Cyperaceae</taxon>
        <taxon>Cyperoideae</taxon>
        <taxon>Rhynchosporeae</taxon>
        <taxon>Rhynchospora</taxon>
    </lineage>
</organism>
<dbReference type="Gene3D" id="2.40.70.10">
    <property type="entry name" value="Acid Proteases"/>
    <property type="match status" value="1"/>
</dbReference>
<evidence type="ECO:0000313" key="18">
    <source>
        <dbReference type="Proteomes" id="UP001151287"/>
    </source>
</evidence>
<dbReference type="Pfam" id="PF17919">
    <property type="entry name" value="RT_RNaseH_2"/>
    <property type="match status" value="1"/>
</dbReference>
<keyword evidence="1" id="KW-0645">Protease</keyword>
<dbReference type="InterPro" id="IPR021109">
    <property type="entry name" value="Peptidase_aspartic_dom_sf"/>
</dbReference>
<dbReference type="SUPFAM" id="SSF56672">
    <property type="entry name" value="DNA/RNA polymerases"/>
    <property type="match status" value="1"/>
</dbReference>
<dbReference type="Gene3D" id="1.10.340.70">
    <property type="match status" value="1"/>
</dbReference>
<keyword evidence="15" id="KW-0511">Multifunctional enzyme</keyword>
<dbReference type="GO" id="GO:0015074">
    <property type="term" value="P:DNA integration"/>
    <property type="evidence" value="ECO:0007669"/>
    <property type="project" value="UniProtKB-KW"/>
</dbReference>
<dbReference type="Gene3D" id="3.30.70.270">
    <property type="match status" value="2"/>
</dbReference>
<dbReference type="InterPro" id="IPR036397">
    <property type="entry name" value="RNaseH_sf"/>
</dbReference>
<dbReference type="OrthoDB" id="669841at2759"/>
<keyword evidence="12" id="KW-0239">DNA-directed DNA polymerase</keyword>
<dbReference type="InterPro" id="IPR001584">
    <property type="entry name" value="Integrase_cat-core"/>
</dbReference>
<evidence type="ECO:0000313" key="17">
    <source>
        <dbReference type="EMBL" id="KAJ1704458.1"/>
    </source>
</evidence>
<keyword evidence="2" id="KW-0808">Transferase</keyword>
<dbReference type="Gene3D" id="3.10.10.10">
    <property type="entry name" value="HIV Type 1 Reverse Transcriptase, subunit A, domain 1"/>
    <property type="match status" value="1"/>
</dbReference>